<protein>
    <submittedName>
        <fullName evidence="4">Tetratricopeptide repeat protein</fullName>
    </submittedName>
</protein>
<dbReference type="Gene3D" id="1.25.40.10">
    <property type="entry name" value="Tetratricopeptide repeat domain"/>
    <property type="match status" value="2"/>
</dbReference>
<dbReference type="Pfam" id="PF13424">
    <property type="entry name" value="TPR_12"/>
    <property type="match status" value="1"/>
</dbReference>
<accession>A0A7X1NW78</accession>
<dbReference type="Proteomes" id="UP000484842">
    <property type="component" value="Unassembled WGS sequence"/>
</dbReference>
<dbReference type="SUPFAM" id="SSF48452">
    <property type="entry name" value="TPR-like"/>
    <property type="match status" value="2"/>
</dbReference>
<dbReference type="Pfam" id="PF13176">
    <property type="entry name" value="TPR_7"/>
    <property type="match status" value="1"/>
</dbReference>
<dbReference type="PROSITE" id="PS51832">
    <property type="entry name" value="HD_GYP"/>
    <property type="match status" value="1"/>
</dbReference>
<proteinExistence type="predicted"/>
<reference evidence="4 5" key="1">
    <citation type="submission" date="2019-10" db="EMBL/GenBank/DDBJ databases">
        <title>Deinococcus sp. isolated from soil.</title>
        <authorList>
            <person name="Li Y."/>
            <person name="Wang J."/>
        </authorList>
    </citation>
    <scope>NUCLEOTIDE SEQUENCE [LARGE SCALE GENOMIC DNA]</scope>
    <source>
        <strain evidence="4 5">SDU3-2</strain>
    </source>
</reference>
<dbReference type="PANTHER" id="PTHR45228">
    <property type="entry name" value="CYCLIC DI-GMP PHOSPHODIESTERASE TM_0186-RELATED"/>
    <property type="match status" value="1"/>
</dbReference>
<dbReference type="InterPro" id="IPR011990">
    <property type="entry name" value="TPR-like_helical_dom_sf"/>
</dbReference>
<dbReference type="SUPFAM" id="SSF109604">
    <property type="entry name" value="HD-domain/PDEase-like"/>
    <property type="match status" value="1"/>
</dbReference>
<dbReference type="InterPro" id="IPR037522">
    <property type="entry name" value="HD_GYP_dom"/>
</dbReference>
<gene>
    <name evidence="4" type="ORF">F8S09_07685</name>
</gene>
<feature type="domain" description="HD-GYP" evidence="3">
    <location>
        <begin position="435"/>
        <end position="632"/>
    </location>
</feature>
<dbReference type="InterPro" id="IPR019734">
    <property type="entry name" value="TPR_rpt"/>
</dbReference>
<sequence>MGDDQVYETALEALTGAQAEGDLRRVAEAALRLGRLDSVREDHASARKQYELALHLYQQLHCWGELADTHYLLADLLTDMGEWPAAHDHAQAALGLGPSPDREVEIRNLLAASYHATGESRKALTELEKVLVAYENRGSVLGQVKTLGNMGVLLTKRGEYPEALHCLTSAYTLSTGTPDPDEQMLRVQGNLLLNLGDLYQDLRDLGKAYDYFLEVLSSARQFKNQSLEALAVLNLAGVDYELDRLADAHKHYARALELARAVQNRYAELSALDGLARVLLAWNRVDEARKTLHEAEQISLDTEDVEGQLDVLLHLGEVHVRQGALPEAIGIFERALRLADEIGRPKVGCDALRCLYQLQARLGQTELAFQALEQLYGRERTLLNAEVDERVQGMTARFEVERAQHQAELNRLRMVAAEEARATAEAEVRERTHSLELAQIEVVTRLAVAAEYRDDTTGDHTQRVGQLSAAIGARLGLPPEEVELLRIAARLHDVGKIGIPDSILLKEGPLTPEEYRQMRRHTVIGARILAGGQSRLLQMAETIAQHHHEHWNGRGYPCGLAGEEIPLVARIVAVADVYDALTHRRSYKAAWPKPKALAELTAQVGQQFDPAVVREALVVLGGAPPLNTGGGGEEGSPMVRALA</sequence>
<comment type="caution">
    <text evidence="4">The sequence shown here is derived from an EMBL/GenBank/DDBJ whole genome shotgun (WGS) entry which is preliminary data.</text>
</comment>
<evidence type="ECO:0000256" key="1">
    <source>
        <dbReference type="PROSITE-ProRule" id="PRU00339"/>
    </source>
</evidence>
<dbReference type="SMART" id="SM00028">
    <property type="entry name" value="TPR"/>
    <property type="match status" value="8"/>
</dbReference>
<evidence type="ECO:0000259" key="3">
    <source>
        <dbReference type="PROSITE" id="PS51832"/>
    </source>
</evidence>
<dbReference type="InterPro" id="IPR052020">
    <property type="entry name" value="Cyclic_di-GMP/3'3'-cGAMP_PDE"/>
</dbReference>
<dbReference type="PROSITE" id="PS50005">
    <property type="entry name" value="TPR"/>
    <property type="match status" value="1"/>
</dbReference>
<dbReference type="RefSeq" id="WP_152870758.1">
    <property type="nucleotide sequence ID" value="NZ_WBSL01000002.1"/>
</dbReference>
<dbReference type="PANTHER" id="PTHR45228:SF8">
    <property type="entry name" value="TWO-COMPONENT RESPONSE REGULATOR-RELATED"/>
    <property type="match status" value="1"/>
</dbReference>
<evidence type="ECO:0000256" key="2">
    <source>
        <dbReference type="SAM" id="MobiDB-lite"/>
    </source>
</evidence>
<feature type="region of interest" description="Disordered" evidence="2">
    <location>
        <begin position="624"/>
        <end position="643"/>
    </location>
</feature>
<dbReference type="Gene3D" id="1.10.3210.10">
    <property type="entry name" value="Hypothetical protein af1432"/>
    <property type="match status" value="1"/>
</dbReference>
<feature type="repeat" description="TPR" evidence="1">
    <location>
        <begin position="309"/>
        <end position="342"/>
    </location>
</feature>
<evidence type="ECO:0000313" key="5">
    <source>
        <dbReference type="Proteomes" id="UP000484842"/>
    </source>
</evidence>
<dbReference type="InterPro" id="IPR003607">
    <property type="entry name" value="HD/PDEase_dom"/>
</dbReference>
<organism evidence="4 5">
    <name type="scientific">Deinococcus terrestris</name>
    <dbReference type="NCBI Taxonomy" id="2651870"/>
    <lineage>
        <taxon>Bacteria</taxon>
        <taxon>Thermotogati</taxon>
        <taxon>Deinococcota</taxon>
        <taxon>Deinococci</taxon>
        <taxon>Deinococcales</taxon>
        <taxon>Deinococcaceae</taxon>
        <taxon>Deinococcus</taxon>
    </lineage>
</organism>
<dbReference type="SMART" id="SM00471">
    <property type="entry name" value="HDc"/>
    <property type="match status" value="1"/>
</dbReference>
<dbReference type="Pfam" id="PF13487">
    <property type="entry name" value="HD_5"/>
    <property type="match status" value="1"/>
</dbReference>
<dbReference type="CDD" id="cd00077">
    <property type="entry name" value="HDc"/>
    <property type="match status" value="1"/>
</dbReference>
<keyword evidence="1" id="KW-0802">TPR repeat</keyword>
<dbReference type="EMBL" id="WBSL01000002">
    <property type="protein sequence ID" value="MPY66576.1"/>
    <property type="molecule type" value="Genomic_DNA"/>
</dbReference>
<keyword evidence="5" id="KW-1185">Reference proteome</keyword>
<dbReference type="AlphaFoldDB" id="A0A7X1NW78"/>
<evidence type="ECO:0000313" key="4">
    <source>
        <dbReference type="EMBL" id="MPY66576.1"/>
    </source>
</evidence>
<name>A0A7X1NW78_9DEIO</name>